<name>A0ABV6MKC2_9PSEU</name>
<dbReference type="CDD" id="cd00378">
    <property type="entry name" value="SHMT"/>
    <property type="match status" value="1"/>
</dbReference>
<comment type="caution">
    <text evidence="6">The sequence shown here is derived from an EMBL/GenBank/DDBJ whole genome shotgun (WGS) entry which is preliminary data.</text>
</comment>
<feature type="binding site" evidence="4">
    <location>
        <begin position="146"/>
        <end position="148"/>
    </location>
    <ligand>
        <name>(6S)-5,6,7,8-tetrahydrofolate</name>
        <dbReference type="ChEBI" id="CHEBI:57453"/>
    </ligand>
</feature>
<dbReference type="InterPro" id="IPR015421">
    <property type="entry name" value="PyrdxlP-dep_Trfase_major"/>
</dbReference>
<protein>
    <recommendedName>
        <fullName evidence="4">Probable serine hydroxymethyltransferase</fullName>
        <shortName evidence="4">SHMT</shortName>
        <shortName evidence="4">Serine methylase</shortName>
        <ecNumber evidence="4">2.1.2.1</ecNumber>
    </recommendedName>
</protein>
<evidence type="ECO:0000256" key="1">
    <source>
        <dbReference type="ARBA" id="ARBA00001933"/>
    </source>
</evidence>
<feature type="domain" description="Serine hydroxymethyltransferase-like" evidence="5">
    <location>
        <begin position="30"/>
        <end position="413"/>
    </location>
</feature>
<dbReference type="SUPFAM" id="SSF53383">
    <property type="entry name" value="PLP-dependent transferases"/>
    <property type="match status" value="1"/>
</dbReference>
<dbReference type="InterPro" id="IPR015424">
    <property type="entry name" value="PyrdxlP-dep_Trfase"/>
</dbReference>
<comment type="caution">
    <text evidence="4">Lacks conserved residue(s) required for the propagation of feature annotation.</text>
</comment>
<keyword evidence="7" id="KW-1185">Reference proteome</keyword>
<dbReference type="GO" id="GO:0004372">
    <property type="term" value="F:glycine hydroxymethyltransferase activity"/>
    <property type="evidence" value="ECO:0007669"/>
    <property type="project" value="UniProtKB-EC"/>
</dbReference>
<dbReference type="EMBL" id="JBHLUD010000001">
    <property type="protein sequence ID" value="MFC0540614.1"/>
    <property type="molecule type" value="Genomic_DNA"/>
</dbReference>
<proteinExistence type="inferred from homology"/>
<dbReference type="Proteomes" id="UP001589810">
    <property type="component" value="Unassembled WGS sequence"/>
</dbReference>
<comment type="subcellular location">
    <subcellularLocation>
        <location evidence="4">Cytoplasm</location>
    </subcellularLocation>
</comment>
<dbReference type="NCBIfam" id="NF000586">
    <property type="entry name" value="PRK00011.1"/>
    <property type="match status" value="1"/>
</dbReference>
<comment type="function">
    <text evidence="4">Catalyzes the reversible interconversion of serine and glycine with tetrahydrofolate (THF) serving as the one-carbon carrier. This reaction serves as the major source of one-carbon groups required for the biosynthesis of purines, thymidylate, methionine, and other important biomolecules.</text>
</comment>
<keyword evidence="4" id="KW-0554">One-carbon metabolism</keyword>
<dbReference type="InterPro" id="IPR001085">
    <property type="entry name" value="Ser_HO-MeTrfase"/>
</dbReference>
<dbReference type="PIRSF" id="PIRSF000412">
    <property type="entry name" value="SHMT"/>
    <property type="match status" value="1"/>
</dbReference>
<dbReference type="Gene3D" id="3.40.640.10">
    <property type="entry name" value="Type I PLP-dependent aspartate aminotransferase-like (Major domain)"/>
    <property type="match status" value="1"/>
</dbReference>
<keyword evidence="3 4" id="KW-0663">Pyridoxal phosphate</keyword>
<feature type="modified residue" description="N6-(pyridoxal phosphate)lysine" evidence="4">
    <location>
        <position position="250"/>
    </location>
</feature>
<sequence length="471" mass="50007">MSPTSNLRRLRQPVDAAPSVLAEHAVRSLYEEDPELYRLLAEDLHAQSNSLAMVASTTLAPPSVLACAGSALSNITAEGYPGRRFHAGCGVLDDVERIAVERAKLAFGAEYANVQPHSGSAANLAVYFGLLAPGDTILGLGLDNGGHLTHGSPVSVTGKYFTAVEYGLDGAGRIDYGRVAELAHRHQPKILVCGASAYPRELDFARFREIADEVGAILLADISHIAGLVATGEHVSPIDHAHITTTSTYKQLCGPRGGLILMGRDADAYVPGTKRTFRANLQRSVFPLAQGTPNPGSIAAKARAMQYVMSPEFHALTRRITTDASTLAAQLGDLGYRVLTGGTDNHMVLLDVLAAGMTGTVAEQALESCGILVNKNRIPWDTKPPQVASGLRLGTNTLATRGMTPADMGRCAELFDTVLGAVEPLSDTEYRLPERVRSRVAATVAELCAQFPLPGYPSVDLPEHDLVVEAS</sequence>
<dbReference type="RefSeq" id="WP_273939419.1">
    <property type="nucleotide sequence ID" value="NZ_CP097263.1"/>
</dbReference>
<comment type="subunit">
    <text evidence="4">Homodimer.</text>
</comment>
<dbReference type="InterPro" id="IPR039429">
    <property type="entry name" value="SHMT-like_dom"/>
</dbReference>
<evidence type="ECO:0000256" key="4">
    <source>
        <dbReference type="HAMAP-Rule" id="MF_00051"/>
    </source>
</evidence>
<dbReference type="HAMAP" id="MF_00051">
    <property type="entry name" value="SHMT"/>
    <property type="match status" value="1"/>
</dbReference>
<keyword evidence="4 6" id="KW-0808">Transferase</keyword>
<accession>A0ABV6MKC2</accession>
<dbReference type="Pfam" id="PF00464">
    <property type="entry name" value="SHMT"/>
    <property type="match status" value="1"/>
</dbReference>
<comment type="cofactor">
    <cofactor evidence="1 4">
        <name>pyridoxal 5'-phosphate</name>
        <dbReference type="ChEBI" id="CHEBI:597326"/>
    </cofactor>
</comment>
<dbReference type="PANTHER" id="PTHR11680">
    <property type="entry name" value="SERINE HYDROXYMETHYLTRANSFERASE"/>
    <property type="match status" value="1"/>
</dbReference>
<comment type="catalytic activity">
    <reaction evidence="4">
        <text>(6R)-5,10-methylene-5,6,7,8-tetrahydrofolate + glycine + H2O = (6S)-5,6,7,8-tetrahydrofolate + L-serine</text>
        <dbReference type="Rhea" id="RHEA:15481"/>
        <dbReference type="ChEBI" id="CHEBI:15377"/>
        <dbReference type="ChEBI" id="CHEBI:15636"/>
        <dbReference type="ChEBI" id="CHEBI:33384"/>
        <dbReference type="ChEBI" id="CHEBI:57305"/>
        <dbReference type="ChEBI" id="CHEBI:57453"/>
        <dbReference type="EC" id="2.1.2.1"/>
    </reaction>
</comment>
<dbReference type="PANTHER" id="PTHR11680:SF35">
    <property type="entry name" value="SERINE HYDROXYMETHYLTRANSFERASE 1"/>
    <property type="match status" value="1"/>
</dbReference>
<comment type="pathway">
    <text evidence="4">One-carbon metabolism; tetrahydrofolate interconversion.</text>
</comment>
<reference evidence="6 7" key="1">
    <citation type="submission" date="2024-09" db="EMBL/GenBank/DDBJ databases">
        <authorList>
            <person name="Sun Q."/>
            <person name="Mori K."/>
        </authorList>
    </citation>
    <scope>NUCLEOTIDE SEQUENCE [LARGE SCALE GENOMIC DNA]</scope>
    <source>
        <strain evidence="6 7">TBRC 1432</strain>
    </source>
</reference>
<dbReference type="EC" id="2.1.2.1" evidence="4"/>
<evidence type="ECO:0000256" key="3">
    <source>
        <dbReference type="ARBA" id="ARBA00022898"/>
    </source>
</evidence>
<comment type="similarity">
    <text evidence="2 4">Belongs to the SHMT family.</text>
</comment>
<evidence type="ECO:0000313" key="7">
    <source>
        <dbReference type="Proteomes" id="UP001589810"/>
    </source>
</evidence>
<keyword evidence="4" id="KW-0963">Cytoplasm</keyword>
<dbReference type="Gene3D" id="3.90.1150.10">
    <property type="entry name" value="Aspartate Aminotransferase, domain 1"/>
    <property type="match status" value="1"/>
</dbReference>
<evidence type="ECO:0000313" key="6">
    <source>
        <dbReference type="EMBL" id="MFC0540614.1"/>
    </source>
</evidence>
<evidence type="ECO:0000256" key="2">
    <source>
        <dbReference type="ARBA" id="ARBA00006376"/>
    </source>
</evidence>
<gene>
    <name evidence="4 6" type="primary">glyA</name>
    <name evidence="6" type="ORF">ACFFH7_03925</name>
</gene>
<feature type="binding site" evidence="4">
    <location>
        <position position="142"/>
    </location>
    <ligand>
        <name>(6S)-5,6,7,8-tetrahydrofolate</name>
        <dbReference type="ChEBI" id="CHEBI:57453"/>
    </ligand>
</feature>
<dbReference type="InterPro" id="IPR015422">
    <property type="entry name" value="PyrdxlP-dep_Trfase_small"/>
</dbReference>
<evidence type="ECO:0000259" key="5">
    <source>
        <dbReference type="Pfam" id="PF00464"/>
    </source>
</evidence>
<dbReference type="InterPro" id="IPR049943">
    <property type="entry name" value="Ser_HO-MeTrfase-like"/>
</dbReference>
<organism evidence="6 7">
    <name type="scientific">Kutzneria chonburiensis</name>
    <dbReference type="NCBI Taxonomy" id="1483604"/>
    <lineage>
        <taxon>Bacteria</taxon>
        <taxon>Bacillati</taxon>
        <taxon>Actinomycetota</taxon>
        <taxon>Actinomycetes</taxon>
        <taxon>Pseudonocardiales</taxon>
        <taxon>Pseudonocardiaceae</taxon>
        <taxon>Kutzneria</taxon>
    </lineage>
</organism>